<protein>
    <submittedName>
        <fullName evidence="1">Uncharacterized protein</fullName>
    </submittedName>
</protein>
<evidence type="ECO:0000313" key="2">
    <source>
        <dbReference type="Proteomes" id="UP000031327"/>
    </source>
</evidence>
<dbReference type="EMBL" id="JWIC01000005">
    <property type="protein sequence ID" value="KID57559.1"/>
    <property type="molecule type" value="Genomic_DNA"/>
</dbReference>
<name>A0A0C1MKJ1_9GAMM</name>
<proteinExistence type="predicted"/>
<dbReference type="AlphaFoldDB" id="A0A0C1MKJ1"/>
<comment type="caution">
    <text evidence="1">The sequence shown here is derived from an EMBL/GenBank/DDBJ whole genome shotgun (WGS) entry which is preliminary data.</text>
</comment>
<dbReference type="Proteomes" id="UP000031327">
    <property type="component" value="Unassembled WGS sequence"/>
</dbReference>
<sequence>MQNQSVLIIGNGPINTDISKQVEEFDRVVRFNFCAGLPAHLGTKCTDLWLSSRGRQAMKIAQQFPLLNLSNLSQVMLTDPKQSIFKQILFKAIKRKGKIDFGDKIARHVDDKQIIQRIDEHYRATVLSELLKLGKPECKPVCPSSGFLAMRYFIERFQHVTITGFGFQGWKRHPWAQEKQYVDKLVKQGNIDWLNLN</sequence>
<reference evidence="1 2" key="1">
    <citation type="submission" date="2014-12" db="EMBL/GenBank/DDBJ databases">
        <title>Draft Genome Sequence of Pseudoalteromonas luteoviolacea HI1.</title>
        <authorList>
            <person name="Asahina A.Y."/>
            <person name="Hadfield M.G."/>
        </authorList>
    </citation>
    <scope>NUCLEOTIDE SEQUENCE [LARGE SCALE GENOMIC DNA]</scope>
    <source>
        <strain evidence="1 2">HI1</strain>
    </source>
</reference>
<dbReference type="RefSeq" id="WP_039609330.1">
    <property type="nucleotide sequence ID" value="NZ_JWIC01000005.1"/>
</dbReference>
<dbReference type="InterPro" id="IPR038578">
    <property type="entry name" value="GT29-like_sf"/>
</dbReference>
<accession>A0A0C1MKJ1</accession>
<dbReference type="Gene3D" id="3.90.1480.20">
    <property type="entry name" value="Glycosyl transferase family 29"/>
    <property type="match status" value="1"/>
</dbReference>
<evidence type="ECO:0000313" key="1">
    <source>
        <dbReference type="EMBL" id="KID57559.1"/>
    </source>
</evidence>
<dbReference type="OrthoDB" id="8451561at2"/>
<organism evidence="1 2">
    <name type="scientific">Pseudoalteromonas luteoviolacea</name>
    <dbReference type="NCBI Taxonomy" id="43657"/>
    <lineage>
        <taxon>Bacteria</taxon>
        <taxon>Pseudomonadati</taxon>
        <taxon>Pseudomonadota</taxon>
        <taxon>Gammaproteobacteria</taxon>
        <taxon>Alteromonadales</taxon>
        <taxon>Pseudoalteromonadaceae</taxon>
        <taxon>Pseudoalteromonas</taxon>
    </lineage>
</organism>
<gene>
    <name evidence="1" type="ORF">JF50_10260</name>
</gene>